<organism evidence="2 3">
    <name type="scientific">Lichtheimia corymbifera JMRC:FSU:9682</name>
    <dbReference type="NCBI Taxonomy" id="1263082"/>
    <lineage>
        <taxon>Eukaryota</taxon>
        <taxon>Fungi</taxon>
        <taxon>Fungi incertae sedis</taxon>
        <taxon>Mucoromycota</taxon>
        <taxon>Mucoromycotina</taxon>
        <taxon>Mucoromycetes</taxon>
        <taxon>Mucorales</taxon>
        <taxon>Lichtheimiaceae</taxon>
        <taxon>Lichtheimia</taxon>
    </lineage>
</organism>
<feature type="chain" id="PRO_5001655743" evidence="1">
    <location>
        <begin position="22"/>
        <end position="69"/>
    </location>
</feature>
<name>A0A068SCJ3_9FUNG</name>
<gene>
    <name evidence="2" type="ORF">LCOR_09820.1</name>
</gene>
<keyword evidence="3" id="KW-1185">Reference proteome</keyword>
<dbReference type="EMBL" id="CBTN010000063">
    <property type="protein sequence ID" value="CDH58976.1"/>
    <property type="molecule type" value="Genomic_DNA"/>
</dbReference>
<accession>A0A068SCJ3</accession>
<feature type="signal peptide" evidence="1">
    <location>
        <begin position="1"/>
        <end position="21"/>
    </location>
</feature>
<reference evidence="2" key="1">
    <citation type="submission" date="2013-08" db="EMBL/GenBank/DDBJ databases">
        <title>Gene expansion shapes genome architecture in the human pathogen Lichtheimia corymbifera: an evolutionary genomics analysis in the ancient terrestrial Mucorales (Mucoromycotina).</title>
        <authorList>
            <person name="Schwartze V.U."/>
            <person name="Winter S."/>
            <person name="Shelest E."/>
            <person name="Marcet-Houben M."/>
            <person name="Horn F."/>
            <person name="Wehner S."/>
            <person name="Hoffmann K."/>
            <person name="Riege K."/>
            <person name="Sammeth M."/>
            <person name="Nowrousian M."/>
            <person name="Valiante V."/>
            <person name="Linde J."/>
            <person name="Jacobsen I.D."/>
            <person name="Marz M."/>
            <person name="Brakhage A.A."/>
            <person name="Gabaldon T."/>
            <person name="Bocker S."/>
            <person name="Voigt K."/>
        </authorList>
    </citation>
    <scope>NUCLEOTIDE SEQUENCE [LARGE SCALE GENOMIC DNA]</scope>
    <source>
        <strain evidence="2">FSU 9682</strain>
    </source>
</reference>
<protein>
    <submittedName>
        <fullName evidence="2">Uncharacterized protein</fullName>
    </submittedName>
</protein>
<dbReference type="AlphaFoldDB" id="A0A068SCJ3"/>
<dbReference type="VEuPathDB" id="FungiDB:LCOR_09820.1"/>
<keyword evidence="1" id="KW-0732">Signal</keyword>
<evidence type="ECO:0000313" key="3">
    <source>
        <dbReference type="Proteomes" id="UP000027586"/>
    </source>
</evidence>
<evidence type="ECO:0000256" key="1">
    <source>
        <dbReference type="SAM" id="SignalP"/>
    </source>
</evidence>
<proteinExistence type="predicted"/>
<dbReference type="Proteomes" id="UP000027586">
    <property type="component" value="Unassembled WGS sequence"/>
</dbReference>
<evidence type="ECO:0000313" key="2">
    <source>
        <dbReference type="EMBL" id="CDH58976.1"/>
    </source>
</evidence>
<sequence length="69" mass="8207">MKPYLFVIIAAMLVTLNVVGAIHTHCLDLDKDECEEMNEEFGCQWYEFRVDDESKYKSELLFRHVHLEN</sequence>
<comment type="caution">
    <text evidence="2">The sequence shown here is derived from an EMBL/GenBank/DDBJ whole genome shotgun (WGS) entry which is preliminary data.</text>
</comment>